<dbReference type="CDD" id="cd01392">
    <property type="entry name" value="HTH_LacI"/>
    <property type="match status" value="1"/>
</dbReference>
<dbReference type="InterPro" id="IPR046335">
    <property type="entry name" value="LacI/GalR-like_sensor"/>
</dbReference>
<dbReference type="InterPro" id="IPR028082">
    <property type="entry name" value="Peripla_BP_I"/>
</dbReference>
<accession>A0ABT1N6E9</accession>
<keyword evidence="3" id="KW-0804">Transcription</keyword>
<evidence type="ECO:0000259" key="4">
    <source>
        <dbReference type="PROSITE" id="PS50932"/>
    </source>
</evidence>
<feature type="domain" description="HTH lacI-type" evidence="4">
    <location>
        <begin position="5"/>
        <end position="61"/>
    </location>
</feature>
<dbReference type="Gene3D" id="1.10.260.40">
    <property type="entry name" value="lambda repressor-like DNA-binding domains"/>
    <property type="match status" value="1"/>
</dbReference>
<evidence type="ECO:0000256" key="2">
    <source>
        <dbReference type="ARBA" id="ARBA00023125"/>
    </source>
</evidence>
<proteinExistence type="predicted"/>
<gene>
    <name evidence="5" type="ORF">NHN17_19900</name>
</gene>
<dbReference type="PANTHER" id="PTHR30146:SF145">
    <property type="entry name" value="RIBOSE OPERON REPRESSOR"/>
    <property type="match status" value="1"/>
</dbReference>
<dbReference type="GO" id="GO:0003677">
    <property type="term" value="F:DNA binding"/>
    <property type="evidence" value="ECO:0007669"/>
    <property type="project" value="UniProtKB-KW"/>
</dbReference>
<dbReference type="PROSITE" id="PS00356">
    <property type="entry name" value="HTH_LACI_1"/>
    <property type="match status" value="1"/>
</dbReference>
<dbReference type="SUPFAM" id="SSF47413">
    <property type="entry name" value="lambda repressor-like DNA-binding domains"/>
    <property type="match status" value="1"/>
</dbReference>
<keyword evidence="1" id="KW-0805">Transcription regulation</keyword>
<evidence type="ECO:0000313" key="5">
    <source>
        <dbReference type="EMBL" id="MCQ1060310.1"/>
    </source>
</evidence>
<dbReference type="RefSeq" id="WP_255044391.1">
    <property type="nucleotide sequence ID" value="NZ_JANEYT010000065.1"/>
</dbReference>
<organism evidence="5 6">
    <name type="scientific">Photobacterium pectinilyticum</name>
    <dbReference type="NCBI Taxonomy" id="2906793"/>
    <lineage>
        <taxon>Bacteria</taxon>
        <taxon>Pseudomonadati</taxon>
        <taxon>Pseudomonadota</taxon>
        <taxon>Gammaproteobacteria</taxon>
        <taxon>Vibrionales</taxon>
        <taxon>Vibrionaceae</taxon>
        <taxon>Photobacterium</taxon>
    </lineage>
</organism>
<dbReference type="CDD" id="cd06288">
    <property type="entry name" value="PBP1_sucrose_transcription_regulator"/>
    <property type="match status" value="1"/>
</dbReference>
<dbReference type="Gene3D" id="3.40.50.2300">
    <property type="match status" value="2"/>
</dbReference>
<evidence type="ECO:0000256" key="3">
    <source>
        <dbReference type="ARBA" id="ARBA00023163"/>
    </source>
</evidence>
<dbReference type="EMBL" id="JANEYT010000065">
    <property type="protein sequence ID" value="MCQ1060310.1"/>
    <property type="molecule type" value="Genomic_DNA"/>
</dbReference>
<dbReference type="InterPro" id="IPR010982">
    <property type="entry name" value="Lambda_DNA-bd_dom_sf"/>
</dbReference>
<dbReference type="SMART" id="SM00354">
    <property type="entry name" value="HTH_LACI"/>
    <property type="match status" value="1"/>
</dbReference>
<sequence>MAKKVTMMDIARAANVSQTTVSLVLNQSQSIQISDETRNKVLSVADELGYAKKPSLSRSQEPKKIALILDSISDHDPFMDAISVIWNSAWEYNYLISTFYFGNNPNLERQIQAEISCNQTYVGVIYASSVTRRDLTLKIKTDLPMVLLNCSAKNNPSLPSILPADLHGGYVATEHLVNQGYKNIAIITGESWMECSTQRSEGYKQALIDHNLVPKSAYIVEGDWSLNKAYKQTLELLALPNRPEAIFCCSDYMAMGCYQAIKESGLKVGKDIAVMGYDNASHGRELEPQLSSVELPYSRMGEEALIRIDTLVKQQPLLQLAMNIPSELFVRESTPGVED</sequence>
<reference evidence="5 6" key="1">
    <citation type="submission" date="2022-07" db="EMBL/GenBank/DDBJ databases">
        <title>Photobacterium pectinilyticum sp. nov., a marine bacterium isolated from surface seawater of Qingdao offshore.</title>
        <authorList>
            <person name="Wang X."/>
        </authorList>
    </citation>
    <scope>NUCLEOTIDE SEQUENCE [LARGE SCALE GENOMIC DNA]</scope>
    <source>
        <strain evidence="5 6">ZSDE20</strain>
    </source>
</reference>
<keyword evidence="6" id="KW-1185">Reference proteome</keyword>
<dbReference type="PROSITE" id="PS50932">
    <property type="entry name" value="HTH_LACI_2"/>
    <property type="match status" value="1"/>
</dbReference>
<evidence type="ECO:0000313" key="6">
    <source>
        <dbReference type="Proteomes" id="UP001524460"/>
    </source>
</evidence>
<evidence type="ECO:0000256" key="1">
    <source>
        <dbReference type="ARBA" id="ARBA00023015"/>
    </source>
</evidence>
<dbReference type="Proteomes" id="UP001524460">
    <property type="component" value="Unassembled WGS sequence"/>
</dbReference>
<dbReference type="InterPro" id="IPR000843">
    <property type="entry name" value="HTH_LacI"/>
</dbReference>
<comment type="caution">
    <text evidence="5">The sequence shown here is derived from an EMBL/GenBank/DDBJ whole genome shotgun (WGS) entry which is preliminary data.</text>
</comment>
<keyword evidence="2 5" id="KW-0238">DNA-binding</keyword>
<dbReference type="SUPFAM" id="SSF53822">
    <property type="entry name" value="Periplasmic binding protein-like I"/>
    <property type="match status" value="1"/>
</dbReference>
<name>A0ABT1N6E9_9GAMM</name>
<protein>
    <submittedName>
        <fullName evidence="5">LacI family DNA-binding transcriptional regulator</fullName>
    </submittedName>
</protein>
<dbReference type="Pfam" id="PF00356">
    <property type="entry name" value="LacI"/>
    <property type="match status" value="1"/>
</dbReference>
<dbReference type="Pfam" id="PF13377">
    <property type="entry name" value="Peripla_BP_3"/>
    <property type="match status" value="1"/>
</dbReference>
<dbReference type="PANTHER" id="PTHR30146">
    <property type="entry name" value="LACI-RELATED TRANSCRIPTIONAL REPRESSOR"/>
    <property type="match status" value="1"/>
</dbReference>